<dbReference type="PROSITE" id="PS51257">
    <property type="entry name" value="PROKAR_LIPOPROTEIN"/>
    <property type="match status" value="1"/>
</dbReference>
<protein>
    <submittedName>
        <fullName evidence="2">Alkaline phosphatase family protein</fullName>
    </submittedName>
</protein>
<dbReference type="Proteomes" id="UP001430149">
    <property type="component" value="Unassembled WGS sequence"/>
</dbReference>
<feature type="signal peptide" evidence="1">
    <location>
        <begin position="1"/>
        <end position="22"/>
    </location>
</feature>
<organism evidence="2 3">
    <name type="scientific">Dyella flava</name>
    <dbReference type="NCBI Taxonomy" id="1920170"/>
    <lineage>
        <taxon>Bacteria</taxon>
        <taxon>Pseudomonadati</taxon>
        <taxon>Pseudomonadota</taxon>
        <taxon>Gammaproteobacteria</taxon>
        <taxon>Lysobacterales</taxon>
        <taxon>Rhodanobacteraceae</taxon>
        <taxon>Dyella</taxon>
    </lineage>
</organism>
<dbReference type="Pfam" id="PF01663">
    <property type="entry name" value="Phosphodiest"/>
    <property type="match status" value="1"/>
</dbReference>
<dbReference type="SUPFAM" id="SSF53649">
    <property type="entry name" value="Alkaline phosphatase-like"/>
    <property type="match status" value="1"/>
</dbReference>
<dbReference type="PANTHER" id="PTHR10151:SF120">
    <property type="entry name" value="BIS(5'-ADENOSYL)-TRIPHOSPHATASE"/>
    <property type="match status" value="1"/>
</dbReference>
<keyword evidence="3" id="KW-1185">Reference proteome</keyword>
<comment type="caution">
    <text evidence="2">The sequence shown here is derived from an EMBL/GenBank/DDBJ whole genome shotgun (WGS) entry which is preliminary data.</text>
</comment>
<dbReference type="RefSeq" id="WP_204684194.1">
    <property type="nucleotide sequence ID" value="NZ_BSNR01000014.1"/>
</dbReference>
<dbReference type="CDD" id="cd16018">
    <property type="entry name" value="Enpp"/>
    <property type="match status" value="1"/>
</dbReference>
<dbReference type="InterPro" id="IPR017850">
    <property type="entry name" value="Alkaline_phosphatase_core_sf"/>
</dbReference>
<dbReference type="Gene3D" id="3.40.720.10">
    <property type="entry name" value="Alkaline Phosphatase, subunit A"/>
    <property type="match status" value="1"/>
</dbReference>
<accession>A0ABS2K9Q0</accession>
<reference evidence="2" key="1">
    <citation type="submission" date="2020-10" db="EMBL/GenBank/DDBJ databases">
        <title>Phylogeny of dyella-like bacteria.</title>
        <authorList>
            <person name="Fu J."/>
        </authorList>
    </citation>
    <scope>NUCLEOTIDE SEQUENCE</scope>
    <source>
        <strain evidence="2">DHOC52</strain>
    </source>
</reference>
<keyword evidence="1" id="KW-0732">Signal</keyword>
<dbReference type="InterPro" id="IPR002591">
    <property type="entry name" value="Phosphodiest/P_Trfase"/>
</dbReference>
<proteinExistence type="predicted"/>
<name>A0ABS2K9Q0_9GAMM</name>
<dbReference type="Gene3D" id="3.30.1360.180">
    <property type="match status" value="1"/>
</dbReference>
<evidence type="ECO:0000256" key="1">
    <source>
        <dbReference type="SAM" id="SignalP"/>
    </source>
</evidence>
<gene>
    <name evidence="2" type="ORF">ISP19_20105</name>
</gene>
<feature type="chain" id="PRO_5046109998" evidence="1">
    <location>
        <begin position="23"/>
        <end position="438"/>
    </location>
</feature>
<sequence length="438" mass="48608">MKYLPRLLLCSLVALSTGCVFHRHTNQPTPPPPETETQQAKAAATTPLLLISIDAYRADYFNRGVTPNLQQMAASGVHADSMQPSFPSLTFPNHYAIVTGLVPDHNGMVNNTMWDPQLGPFSMGDRKAVRNGLWWDQATPLWETADDAGLRTATMFWPGSEADIQGRRPDFWKPFDGKVTPDQRVDQVLTWLDMPIDQRPSFITLYFDAVDHAGHTYGPDSPEVNQALHDTDAAIGRLVDGLRQRGLYDKINIIVLADHGMASVPQGNNILIDKLINMKDVQEVNLGILAGFNPKRKHDFNAVEEKMEQPQEHMHCWDKTRIPKRFNYGANARVPQMVCLADVGWRITTTEYLAKHKGPMNLGEHGYDNADPRMQALFIAHGPAFQSGIGYHSFPNVDVYPLMAHLLGITPAFSDGNLDDVQGMLKPAAEPAEAGTAP</sequence>
<evidence type="ECO:0000313" key="2">
    <source>
        <dbReference type="EMBL" id="MBM7127684.1"/>
    </source>
</evidence>
<evidence type="ECO:0000313" key="3">
    <source>
        <dbReference type="Proteomes" id="UP001430149"/>
    </source>
</evidence>
<dbReference type="PANTHER" id="PTHR10151">
    <property type="entry name" value="ECTONUCLEOTIDE PYROPHOSPHATASE/PHOSPHODIESTERASE"/>
    <property type="match status" value="1"/>
</dbReference>
<dbReference type="EMBL" id="JADIKE010000039">
    <property type="protein sequence ID" value="MBM7127684.1"/>
    <property type="molecule type" value="Genomic_DNA"/>
</dbReference>